<dbReference type="Gene3D" id="3.90.380.10">
    <property type="entry name" value="Naphthalene 1,2-dioxygenase Alpha Subunit, Chain A, domain 1"/>
    <property type="match status" value="1"/>
</dbReference>
<dbReference type="EMBL" id="JAWSTH010000012">
    <property type="protein sequence ID" value="MDW5594120.1"/>
    <property type="molecule type" value="Genomic_DNA"/>
</dbReference>
<dbReference type="SUPFAM" id="SSF55961">
    <property type="entry name" value="Bet v1-like"/>
    <property type="match status" value="1"/>
</dbReference>
<feature type="domain" description="Aromatic-ring-hydroxylating dioxygenase alpha subunit C-terminal" evidence="2">
    <location>
        <begin position="48"/>
        <end position="245"/>
    </location>
</feature>
<comment type="caution">
    <text evidence="3">The sequence shown here is derived from an EMBL/GenBank/DDBJ whole genome shotgun (WGS) entry which is preliminary data.</text>
</comment>
<gene>
    <name evidence="3" type="ORF">R7226_07225</name>
</gene>
<accession>A0ABU4HLI2</accession>
<dbReference type="Proteomes" id="UP001284601">
    <property type="component" value="Unassembled WGS sequence"/>
</dbReference>
<dbReference type="PANTHER" id="PTHR43756">
    <property type="entry name" value="CHOLINE MONOOXYGENASE, CHLOROPLASTIC"/>
    <property type="match status" value="1"/>
</dbReference>
<protein>
    <submittedName>
        <fullName evidence="3">SRPBCC family protein</fullName>
    </submittedName>
</protein>
<dbReference type="Pfam" id="PF00848">
    <property type="entry name" value="Ring_hydroxyl_A"/>
    <property type="match status" value="1"/>
</dbReference>
<keyword evidence="4" id="KW-1185">Reference proteome</keyword>
<evidence type="ECO:0000313" key="3">
    <source>
        <dbReference type="EMBL" id="MDW5594120.1"/>
    </source>
</evidence>
<evidence type="ECO:0000259" key="2">
    <source>
        <dbReference type="Pfam" id="PF00848"/>
    </source>
</evidence>
<name>A0ABU4HLI2_9ACTN</name>
<organism evidence="3 4">
    <name type="scientific">Conexibacter stalactiti</name>
    <dbReference type="NCBI Taxonomy" id="1940611"/>
    <lineage>
        <taxon>Bacteria</taxon>
        <taxon>Bacillati</taxon>
        <taxon>Actinomycetota</taxon>
        <taxon>Thermoleophilia</taxon>
        <taxon>Solirubrobacterales</taxon>
        <taxon>Conexibacteraceae</taxon>
        <taxon>Conexibacter</taxon>
    </lineage>
</organism>
<dbReference type="InterPro" id="IPR001663">
    <property type="entry name" value="Rng_hydr_dOase-A"/>
</dbReference>
<proteinExistence type="predicted"/>
<dbReference type="InterPro" id="IPR015879">
    <property type="entry name" value="Ring_hydroxy_dOase_asu_C_dom"/>
</dbReference>
<sequence length="249" mass="28720">MRTELWHGFVFVNLDADAPPLAPRLAPLEPIVAPYRLEELRGEFLADPDYRFEHDYAWNWKVYAEGQNECYHCDKLHGDTPLMTQTDCNSIDFGVMEPEHGVFHFTLRNRDIDVTLNHLGRAIFPAIPTLSEQQRWITHTITIAPGVLLVLMPDSVIALGYVPTGPTLMRVKRHRLYPRQTLARPDFAERHREESLAARAFVAQDDYAFERVQRGLGSRFAPRGPIASRERVLVGVNQWLLERYRAEMT</sequence>
<dbReference type="RefSeq" id="WP_318596377.1">
    <property type="nucleotide sequence ID" value="NZ_JAWSTH010000012.1"/>
</dbReference>
<comment type="cofactor">
    <cofactor evidence="1">
        <name>Fe cation</name>
        <dbReference type="ChEBI" id="CHEBI:24875"/>
    </cofactor>
</comment>
<reference evidence="4" key="1">
    <citation type="submission" date="2023-07" db="EMBL/GenBank/DDBJ databases">
        <title>Conexibacter stalactiti sp. nov., isolated from stalactites in a lava cave and emended description of the genus Conexibacter.</title>
        <authorList>
            <person name="Lee S.D."/>
        </authorList>
    </citation>
    <scope>NUCLEOTIDE SEQUENCE [LARGE SCALE GENOMIC DNA]</scope>
    <source>
        <strain evidence="4">KCTC 39840</strain>
    </source>
</reference>
<reference evidence="3 4" key="2">
    <citation type="submission" date="2023-10" db="EMBL/GenBank/DDBJ databases">
        <authorList>
            <person name="Han X.F."/>
        </authorList>
    </citation>
    <scope>NUCLEOTIDE SEQUENCE [LARGE SCALE GENOMIC DNA]</scope>
    <source>
        <strain evidence="3 4">KCTC 39840</strain>
    </source>
</reference>
<dbReference type="PANTHER" id="PTHR43756:SF5">
    <property type="entry name" value="CHOLINE MONOOXYGENASE, CHLOROPLASTIC"/>
    <property type="match status" value="1"/>
</dbReference>
<evidence type="ECO:0000313" key="4">
    <source>
        <dbReference type="Proteomes" id="UP001284601"/>
    </source>
</evidence>
<evidence type="ECO:0000256" key="1">
    <source>
        <dbReference type="ARBA" id="ARBA00001962"/>
    </source>
</evidence>